<gene>
    <name evidence="1" type="ORF">MILVUS5_LOCUS26786</name>
</gene>
<evidence type="ECO:0000313" key="1">
    <source>
        <dbReference type="EMBL" id="CAJ2660951.1"/>
    </source>
</evidence>
<comment type="caution">
    <text evidence="1">The sequence shown here is derived from an EMBL/GenBank/DDBJ whole genome shotgun (WGS) entry which is preliminary data.</text>
</comment>
<protein>
    <submittedName>
        <fullName evidence="1">Uncharacterized protein</fullName>
    </submittedName>
</protein>
<organism evidence="1 2">
    <name type="scientific">Trifolium pratense</name>
    <name type="common">Red clover</name>
    <dbReference type="NCBI Taxonomy" id="57577"/>
    <lineage>
        <taxon>Eukaryota</taxon>
        <taxon>Viridiplantae</taxon>
        <taxon>Streptophyta</taxon>
        <taxon>Embryophyta</taxon>
        <taxon>Tracheophyta</taxon>
        <taxon>Spermatophyta</taxon>
        <taxon>Magnoliopsida</taxon>
        <taxon>eudicotyledons</taxon>
        <taxon>Gunneridae</taxon>
        <taxon>Pentapetalae</taxon>
        <taxon>rosids</taxon>
        <taxon>fabids</taxon>
        <taxon>Fabales</taxon>
        <taxon>Fabaceae</taxon>
        <taxon>Papilionoideae</taxon>
        <taxon>50 kb inversion clade</taxon>
        <taxon>NPAAA clade</taxon>
        <taxon>Hologalegina</taxon>
        <taxon>IRL clade</taxon>
        <taxon>Trifolieae</taxon>
        <taxon>Trifolium</taxon>
    </lineage>
</organism>
<accession>A0ACB0KWB0</accession>
<sequence length="73" mass="7643">MAHIISRCNMSKAILLMVFLVVLLLATEVRAQDGEAAASPAPSPDVGAGFLVTYSGSFVCSSLLFSLVALFSH</sequence>
<keyword evidence="2" id="KW-1185">Reference proteome</keyword>
<dbReference type="Proteomes" id="UP001177021">
    <property type="component" value="Unassembled WGS sequence"/>
</dbReference>
<dbReference type="EMBL" id="CASHSV030000311">
    <property type="protein sequence ID" value="CAJ2660951.1"/>
    <property type="molecule type" value="Genomic_DNA"/>
</dbReference>
<evidence type="ECO:0000313" key="2">
    <source>
        <dbReference type="Proteomes" id="UP001177021"/>
    </source>
</evidence>
<reference evidence="1" key="1">
    <citation type="submission" date="2023-10" db="EMBL/GenBank/DDBJ databases">
        <authorList>
            <person name="Rodriguez Cubillos JULIANA M."/>
            <person name="De Vega J."/>
        </authorList>
    </citation>
    <scope>NUCLEOTIDE SEQUENCE</scope>
</reference>
<name>A0ACB0KWB0_TRIPR</name>
<proteinExistence type="predicted"/>